<evidence type="ECO:0000256" key="4">
    <source>
        <dbReference type="ARBA" id="ARBA00022968"/>
    </source>
</evidence>
<dbReference type="PANTHER" id="PTHR23033">
    <property type="entry name" value="BETA1,3-GALACTOSYLTRANSFERASE"/>
    <property type="match status" value="1"/>
</dbReference>
<keyword evidence="9" id="KW-1185">Reference proteome</keyword>
<evidence type="ECO:0000256" key="7">
    <source>
        <dbReference type="SAM" id="MobiDB-lite"/>
    </source>
</evidence>
<comment type="subcellular location">
    <subcellularLocation>
        <location evidence="1">Membrane</location>
        <topology evidence="1">Single-pass type II membrane protein</topology>
    </subcellularLocation>
</comment>
<dbReference type="Gene3D" id="3.90.550.50">
    <property type="match status" value="1"/>
</dbReference>
<dbReference type="PANTHER" id="PTHR23033:SF14">
    <property type="entry name" value="GLYCOPROTEIN-N-ACETYLGALACTOSAMINE 3-BETA-GALACTOSYLTRANSFERASE 1-RELATED"/>
    <property type="match status" value="1"/>
</dbReference>
<comment type="similarity">
    <text evidence="2">Belongs to the glycosyltransferase 31 family. Beta3-Gal-T subfamily.</text>
</comment>
<sequence>MKVEDVSWVLPGRLAELLSRYSPSQPLLLGNQLRTKWGPHHRYMSGAGFLMSAETLKRLQDAFLQKGLDLVPKGLMKIPDVGVTMICEQLGAAVPDTRDAMGGERFNVFPPHVCAKGAYHDWYREYKAQAEQEALGGEGCSATGERACSSTTSGPASRASSAARWGCPPSLCPPGPGPARHCSTAGASRPGPTPRRTGCSSSSTPGTCLGRPRRGGRWRRVGGPPRRGARGSPSTRWAPCGSPARCSGTRARAAGSPSRTRRAWGP</sequence>
<evidence type="ECO:0000313" key="9">
    <source>
        <dbReference type="Proteomes" id="UP001189429"/>
    </source>
</evidence>
<evidence type="ECO:0000256" key="6">
    <source>
        <dbReference type="ARBA" id="ARBA00023136"/>
    </source>
</evidence>
<organism evidence="8 9">
    <name type="scientific">Prorocentrum cordatum</name>
    <dbReference type="NCBI Taxonomy" id="2364126"/>
    <lineage>
        <taxon>Eukaryota</taxon>
        <taxon>Sar</taxon>
        <taxon>Alveolata</taxon>
        <taxon>Dinophyceae</taxon>
        <taxon>Prorocentrales</taxon>
        <taxon>Prorocentraceae</taxon>
        <taxon>Prorocentrum</taxon>
    </lineage>
</organism>
<evidence type="ECO:0000256" key="2">
    <source>
        <dbReference type="ARBA" id="ARBA00006462"/>
    </source>
</evidence>
<protein>
    <submittedName>
        <fullName evidence="8">Uncharacterized protein</fullName>
    </submittedName>
</protein>
<feature type="compositionally biased region" description="Basic residues" evidence="7">
    <location>
        <begin position="211"/>
        <end position="220"/>
    </location>
</feature>
<dbReference type="InterPro" id="IPR026050">
    <property type="entry name" value="C1GALT1/C1GALT1_chp1"/>
</dbReference>
<proteinExistence type="inferred from homology"/>
<keyword evidence="4" id="KW-0735">Signal-anchor</keyword>
<evidence type="ECO:0000256" key="1">
    <source>
        <dbReference type="ARBA" id="ARBA00004606"/>
    </source>
</evidence>
<evidence type="ECO:0000256" key="5">
    <source>
        <dbReference type="ARBA" id="ARBA00022989"/>
    </source>
</evidence>
<gene>
    <name evidence="8" type="ORF">PCOR1329_LOCUS64184</name>
</gene>
<reference evidence="8" key="1">
    <citation type="submission" date="2023-10" db="EMBL/GenBank/DDBJ databases">
        <authorList>
            <person name="Chen Y."/>
            <person name="Shah S."/>
            <person name="Dougan E. K."/>
            <person name="Thang M."/>
            <person name="Chan C."/>
        </authorList>
    </citation>
    <scope>NUCLEOTIDE SEQUENCE [LARGE SCALE GENOMIC DNA]</scope>
</reference>
<keyword evidence="5" id="KW-1133">Transmembrane helix</keyword>
<feature type="region of interest" description="Disordered" evidence="7">
    <location>
        <begin position="139"/>
        <end position="161"/>
    </location>
</feature>
<keyword evidence="6" id="KW-0472">Membrane</keyword>
<dbReference type="Proteomes" id="UP001189429">
    <property type="component" value="Unassembled WGS sequence"/>
</dbReference>
<accession>A0ABN9W587</accession>
<keyword evidence="3" id="KW-0812">Transmembrane</keyword>
<name>A0ABN9W587_9DINO</name>
<feature type="compositionally biased region" description="Low complexity" evidence="7">
    <location>
        <begin position="194"/>
        <end position="210"/>
    </location>
</feature>
<dbReference type="EMBL" id="CAUYUJ010018171">
    <property type="protein sequence ID" value="CAK0881271.1"/>
    <property type="molecule type" value="Genomic_DNA"/>
</dbReference>
<evidence type="ECO:0000313" key="8">
    <source>
        <dbReference type="EMBL" id="CAK0881271.1"/>
    </source>
</evidence>
<feature type="compositionally biased region" description="Low complexity" evidence="7">
    <location>
        <begin position="149"/>
        <end position="161"/>
    </location>
</feature>
<comment type="caution">
    <text evidence="8">The sequence shown here is derived from an EMBL/GenBank/DDBJ whole genome shotgun (WGS) entry which is preliminary data.</text>
</comment>
<feature type="region of interest" description="Disordered" evidence="7">
    <location>
        <begin position="178"/>
        <end position="266"/>
    </location>
</feature>
<evidence type="ECO:0000256" key="3">
    <source>
        <dbReference type="ARBA" id="ARBA00022692"/>
    </source>
</evidence>